<name>A0A1I5GFW0_PSUAM</name>
<sequence>MPAAPKPLVRARMVKARALQSYPADHPVARDATRRYAVIRARYVLADLMAGVDPLHPDEVASLVAVLPQVARPEAVPA</sequence>
<dbReference type="RefSeq" id="WP_218162976.1">
    <property type="nucleotide sequence ID" value="NZ_FOUY01000046.1"/>
</dbReference>
<protein>
    <submittedName>
        <fullName evidence="1">Uncharacterized protein</fullName>
    </submittedName>
</protein>
<proteinExistence type="predicted"/>
<reference evidence="1 2" key="1">
    <citation type="submission" date="2016-10" db="EMBL/GenBank/DDBJ databases">
        <authorList>
            <person name="de Groot N.N."/>
        </authorList>
    </citation>
    <scope>NUCLEOTIDE SEQUENCE [LARGE SCALE GENOMIC DNA]</scope>
    <source>
        <strain evidence="1 2">CGMCC 4.1877</strain>
    </source>
</reference>
<evidence type="ECO:0000313" key="1">
    <source>
        <dbReference type="EMBL" id="SFO34806.1"/>
    </source>
</evidence>
<organism evidence="1 2">
    <name type="scientific">Pseudonocardia ammonioxydans</name>
    <dbReference type="NCBI Taxonomy" id="260086"/>
    <lineage>
        <taxon>Bacteria</taxon>
        <taxon>Bacillati</taxon>
        <taxon>Actinomycetota</taxon>
        <taxon>Actinomycetes</taxon>
        <taxon>Pseudonocardiales</taxon>
        <taxon>Pseudonocardiaceae</taxon>
        <taxon>Pseudonocardia</taxon>
    </lineage>
</organism>
<dbReference type="AlphaFoldDB" id="A0A1I5GFW0"/>
<accession>A0A1I5GFW0</accession>
<dbReference type="Proteomes" id="UP000199614">
    <property type="component" value="Unassembled WGS sequence"/>
</dbReference>
<evidence type="ECO:0000313" key="2">
    <source>
        <dbReference type="Proteomes" id="UP000199614"/>
    </source>
</evidence>
<dbReference type="EMBL" id="FOUY01000046">
    <property type="protein sequence ID" value="SFO34806.1"/>
    <property type="molecule type" value="Genomic_DNA"/>
</dbReference>
<keyword evidence="2" id="KW-1185">Reference proteome</keyword>
<dbReference type="STRING" id="260086.SAMN05216207_104630"/>
<gene>
    <name evidence="1" type="ORF">SAMN05216207_104630</name>
</gene>